<name>A0AA96LRM7_9BACL</name>
<evidence type="ECO:0000313" key="10">
    <source>
        <dbReference type="Proteomes" id="UP001304650"/>
    </source>
</evidence>
<dbReference type="CDD" id="cd06261">
    <property type="entry name" value="TM_PBP2"/>
    <property type="match status" value="1"/>
</dbReference>
<dbReference type="SUPFAM" id="SSF161098">
    <property type="entry name" value="MetI-like"/>
    <property type="match status" value="1"/>
</dbReference>
<dbReference type="InterPro" id="IPR000515">
    <property type="entry name" value="MetI-like"/>
</dbReference>
<gene>
    <name evidence="9" type="ORF">MJB10_08105</name>
</gene>
<dbReference type="Pfam" id="PF00528">
    <property type="entry name" value="BPD_transp_1"/>
    <property type="match status" value="1"/>
</dbReference>
<dbReference type="GO" id="GO:0005886">
    <property type="term" value="C:plasma membrane"/>
    <property type="evidence" value="ECO:0007669"/>
    <property type="project" value="UniProtKB-SubCell"/>
</dbReference>
<evidence type="ECO:0000256" key="2">
    <source>
        <dbReference type="ARBA" id="ARBA00022448"/>
    </source>
</evidence>
<dbReference type="KEGG" id="proo:MJB10_08105"/>
<evidence type="ECO:0000256" key="4">
    <source>
        <dbReference type="ARBA" id="ARBA00022692"/>
    </source>
</evidence>
<dbReference type="RefSeq" id="WP_314803309.1">
    <property type="nucleotide sequence ID" value="NZ_CP130319.1"/>
</dbReference>
<feature type="transmembrane region" description="Helical" evidence="7">
    <location>
        <begin position="131"/>
        <end position="151"/>
    </location>
</feature>
<protein>
    <submittedName>
        <fullName evidence="9">Sugar ABC transporter permease</fullName>
    </submittedName>
</protein>
<comment type="similarity">
    <text evidence="7">Belongs to the binding-protein-dependent transport system permease family.</text>
</comment>
<feature type="transmembrane region" description="Helical" evidence="7">
    <location>
        <begin position="97"/>
        <end position="119"/>
    </location>
</feature>
<evidence type="ECO:0000259" key="8">
    <source>
        <dbReference type="PROSITE" id="PS50928"/>
    </source>
</evidence>
<dbReference type="GO" id="GO:0055085">
    <property type="term" value="P:transmembrane transport"/>
    <property type="evidence" value="ECO:0007669"/>
    <property type="project" value="InterPro"/>
</dbReference>
<evidence type="ECO:0000256" key="6">
    <source>
        <dbReference type="ARBA" id="ARBA00023136"/>
    </source>
</evidence>
<proteinExistence type="inferred from homology"/>
<dbReference type="PANTHER" id="PTHR30193">
    <property type="entry name" value="ABC TRANSPORTER PERMEASE PROTEIN"/>
    <property type="match status" value="1"/>
</dbReference>
<keyword evidence="6 7" id="KW-0472">Membrane</keyword>
<reference evidence="9" key="1">
    <citation type="submission" date="2022-02" db="EMBL/GenBank/DDBJ databases">
        <title>Paenibacillus sp. MBLB1832 Whole Genome Shotgun Sequencing.</title>
        <authorList>
            <person name="Hwang C.Y."/>
            <person name="Cho E.-S."/>
            <person name="Seo M.-J."/>
        </authorList>
    </citation>
    <scope>NUCLEOTIDE SEQUENCE</scope>
    <source>
        <strain evidence="9">MBLB1832</strain>
    </source>
</reference>
<feature type="domain" description="ABC transmembrane type-1" evidence="8">
    <location>
        <begin position="93"/>
        <end position="307"/>
    </location>
</feature>
<organism evidence="9 10">
    <name type="scientific">Paenibacillus roseopurpureus</name>
    <dbReference type="NCBI Taxonomy" id="2918901"/>
    <lineage>
        <taxon>Bacteria</taxon>
        <taxon>Bacillati</taxon>
        <taxon>Bacillota</taxon>
        <taxon>Bacilli</taxon>
        <taxon>Bacillales</taxon>
        <taxon>Paenibacillaceae</taxon>
        <taxon>Paenibacillus</taxon>
    </lineage>
</organism>
<dbReference type="PANTHER" id="PTHR30193:SF37">
    <property type="entry name" value="INNER MEMBRANE ABC TRANSPORTER PERMEASE PROTEIN YCJO"/>
    <property type="match status" value="1"/>
</dbReference>
<sequence length="317" mass="35579">MSHLNSLSLAGEGDERTVIVQRRSHAVAWRKMVTVLSFLLPALFFYGVFILYPIVKAVQLSFFDWNGNTEHMNFVGLQNYTTVIKDQIFINALLHNIVWVLLECVLVIFPVLILAIMISSLKKGRMFFRSAFYLPAVLSLPVVAVIWGKIYDPFIGPINALLKMVGLPQMALNWLGDPVTVLPSLVVASIWVAYGFYMVLYLAGLQSIDYTLYEAADIDGASKTDKFFHVTLPSLRNIMNLVISMIIINSLKSFSMVWIITQGGPFYKSEVVATYVYKAAFSMFKVSYGAAGSVILALIVIVVTVLFNYVRERRESS</sequence>
<keyword evidence="4 7" id="KW-0812">Transmembrane</keyword>
<feature type="transmembrane region" description="Helical" evidence="7">
    <location>
        <begin position="32"/>
        <end position="55"/>
    </location>
</feature>
<evidence type="ECO:0000256" key="3">
    <source>
        <dbReference type="ARBA" id="ARBA00022475"/>
    </source>
</evidence>
<keyword evidence="5 7" id="KW-1133">Transmembrane helix</keyword>
<dbReference type="InterPro" id="IPR035906">
    <property type="entry name" value="MetI-like_sf"/>
</dbReference>
<evidence type="ECO:0000256" key="1">
    <source>
        <dbReference type="ARBA" id="ARBA00004651"/>
    </source>
</evidence>
<keyword evidence="2 7" id="KW-0813">Transport</keyword>
<evidence type="ECO:0000256" key="5">
    <source>
        <dbReference type="ARBA" id="ARBA00022989"/>
    </source>
</evidence>
<evidence type="ECO:0000313" key="9">
    <source>
        <dbReference type="EMBL" id="WNR46043.1"/>
    </source>
</evidence>
<dbReference type="Gene3D" id="1.10.3720.10">
    <property type="entry name" value="MetI-like"/>
    <property type="match status" value="1"/>
</dbReference>
<feature type="transmembrane region" description="Helical" evidence="7">
    <location>
        <begin position="238"/>
        <end position="260"/>
    </location>
</feature>
<dbReference type="EMBL" id="CP130319">
    <property type="protein sequence ID" value="WNR46043.1"/>
    <property type="molecule type" value="Genomic_DNA"/>
</dbReference>
<dbReference type="PROSITE" id="PS50928">
    <property type="entry name" value="ABC_TM1"/>
    <property type="match status" value="1"/>
</dbReference>
<comment type="subcellular location">
    <subcellularLocation>
        <location evidence="1 7">Cell membrane</location>
        <topology evidence="1 7">Multi-pass membrane protein</topology>
    </subcellularLocation>
</comment>
<keyword evidence="10" id="KW-1185">Reference proteome</keyword>
<dbReference type="Proteomes" id="UP001304650">
    <property type="component" value="Chromosome"/>
</dbReference>
<feature type="transmembrane region" description="Helical" evidence="7">
    <location>
        <begin position="181"/>
        <end position="203"/>
    </location>
</feature>
<keyword evidence="3" id="KW-1003">Cell membrane</keyword>
<feature type="transmembrane region" description="Helical" evidence="7">
    <location>
        <begin position="288"/>
        <end position="310"/>
    </location>
</feature>
<dbReference type="AlphaFoldDB" id="A0AA96LRM7"/>
<evidence type="ECO:0000256" key="7">
    <source>
        <dbReference type="RuleBase" id="RU363032"/>
    </source>
</evidence>
<accession>A0AA96LRM7</accession>
<dbReference type="InterPro" id="IPR051393">
    <property type="entry name" value="ABC_transporter_permease"/>
</dbReference>